<sequence length="672" mass="78213">MNSKLCNNRLTYSLNGAIAILLILLIIYYITGSYSMFYNMLNVSCASFGISLAIIALIRRSSNYYNYIGIGFLFIGLIEFSQVFISKFGIHILENMGLYVTFTISEILGILILPVSFVLMKHKINNKKSIIIYFVITTISSIVGLLLYDLRGIDKYSVFIIVLILQSILIILSIILLNRIRKKYKEIKYKYIFLYFIFMNMYHLLLKISYIYAYNFAFEAYVVKYVAYFSIYEGITSNILSLMYTQMKGNLLKAKKKQSELNLKLNQRNVILNELNAINIKSEKRYYDLIESFKDGIITFNMGKITYVNNEAVDMLGFRYKGELLGRDFDYVLDNLIEKESIDSSLILEGSDVKLFGNNLEKLYRFNSKSNNLKELELYLVKNGEKREIVYIRDITDNNVYNKIREKYEDFVRQEDIKNEFYSNISHELRTPINVINSALTLNEIYLKDNSINSVSKNNDIIRQNCLRLIRTINNFIDANKISEGYLKPNKKIYNIVEVVEGVSIATSKYAKKINNSIIFDSEESEIYLPVDRDMIERVILNLLSNSVKHGERNRNIKINMYSKKNYLYIIVKNYTKIIDEEEKKYIFDQFTKLNKSLNRQKEGSGLGLFLSKTIIELHDGSIEFESEKAKGNKFIIKLPIVEDIRGYEAGESIEIVTLDKKVDVEFADIYI</sequence>
<keyword evidence="6" id="KW-1133">Transmembrane helix</keyword>
<keyword evidence="4" id="KW-0418">Kinase</keyword>
<feature type="transmembrane region" description="Helical" evidence="6">
    <location>
        <begin position="97"/>
        <end position="119"/>
    </location>
</feature>
<evidence type="ECO:0000256" key="5">
    <source>
        <dbReference type="ARBA" id="ARBA00023012"/>
    </source>
</evidence>
<dbReference type="SUPFAM" id="SSF47384">
    <property type="entry name" value="Homodimeric domain of signal transducing histidine kinase"/>
    <property type="match status" value="1"/>
</dbReference>
<comment type="catalytic activity">
    <reaction evidence="1">
        <text>ATP + protein L-histidine = ADP + protein N-phospho-L-histidine.</text>
        <dbReference type="EC" id="2.7.13.3"/>
    </reaction>
</comment>
<dbReference type="SUPFAM" id="SSF55785">
    <property type="entry name" value="PYP-like sensor domain (PAS domain)"/>
    <property type="match status" value="1"/>
</dbReference>
<dbReference type="Proteomes" id="UP001299068">
    <property type="component" value="Unassembled WGS sequence"/>
</dbReference>
<gene>
    <name evidence="8" type="ORF">K5V21_14075</name>
</gene>
<dbReference type="PRINTS" id="PR00344">
    <property type="entry name" value="BCTRLSENSOR"/>
</dbReference>
<dbReference type="Gene3D" id="1.10.287.130">
    <property type="match status" value="1"/>
</dbReference>
<protein>
    <recommendedName>
        <fullName evidence="2">histidine kinase</fullName>
        <ecNumber evidence="2">2.7.13.3</ecNumber>
    </recommendedName>
</protein>
<dbReference type="SUPFAM" id="SSF55874">
    <property type="entry name" value="ATPase domain of HSP90 chaperone/DNA topoisomerase II/histidine kinase"/>
    <property type="match status" value="1"/>
</dbReference>
<dbReference type="EC" id="2.7.13.3" evidence="2"/>
<dbReference type="PANTHER" id="PTHR43547">
    <property type="entry name" value="TWO-COMPONENT HISTIDINE KINASE"/>
    <property type="match status" value="1"/>
</dbReference>
<evidence type="ECO:0000256" key="1">
    <source>
        <dbReference type="ARBA" id="ARBA00000085"/>
    </source>
</evidence>
<reference evidence="8 9" key="1">
    <citation type="journal article" date="2021" name="Cell Host Microbe">
        <title>in vivo commensal control of Clostridioides difficile virulence.</title>
        <authorList>
            <person name="Girinathan B.P."/>
            <person name="Dibenedetto N."/>
            <person name="Worley J.N."/>
            <person name="Peltier J."/>
            <person name="Arrieta-Ortiz M.L."/>
            <person name="Rupa Christinal Immanuel S."/>
            <person name="Lavin R."/>
            <person name="Delaney M.L."/>
            <person name="Cummins C."/>
            <person name="Hoffmann M."/>
            <person name="Luo Y."/>
            <person name="Gonzalez-Escalona N."/>
            <person name="Allard M."/>
            <person name="Onderdonk A.B."/>
            <person name="Gerber G.K."/>
            <person name="Sonenshein A.L."/>
            <person name="Baliga N."/>
            <person name="Dupuy B."/>
            <person name="Bry L."/>
        </authorList>
    </citation>
    <scope>NUCLEOTIDE SEQUENCE [LARGE SCALE GENOMIC DNA]</scope>
    <source>
        <strain evidence="8 9">DSM 599</strain>
    </source>
</reference>
<evidence type="ECO:0000313" key="9">
    <source>
        <dbReference type="Proteomes" id="UP001299068"/>
    </source>
</evidence>
<dbReference type="RefSeq" id="WP_221861808.1">
    <property type="nucleotide sequence ID" value="NZ_JAIKTU010000011.1"/>
</dbReference>
<dbReference type="Pfam" id="PF00512">
    <property type="entry name" value="HisKA"/>
    <property type="match status" value="1"/>
</dbReference>
<proteinExistence type="predicted"/>
<evidence type="ECO:0000256" key="2">
    <source>
        <dbReference type="ARBA" id="ARBA00012438"/>
    </source>
</evidence>
<keyword evidence="6" id="KW-0472">Membrane</keyword>
<dbReference type="Pfam" id="PF13188">
    <property type="entry name" value="PAS_8"/>
    <property type="match status" value="1"/>
</dbReference>
<dbReference type="InterPro" id="IPR036097">
    <property type="entry name" value="HisK_dim/P_sf"/>
</dbReference>
<dbReference type="InterPro" id="IPR005467">
    <property type="entry name" value="His_kinase_dom"/>
</dbReference>
<feature type="transmembrane region" description="Helical" evidence="6">
    <location>
        <begin position="156"/>
        <end position="180"/>
    </location>
</feature>
<keyword evidence="9" id="KW-1185">Reference proteome</keyword>
<dbReference type="CDD" id="cd00082">
    <property type="entry name" value="HisKA"/>
    <property type="match status" value="1"/>
</dbReference>
<keyword evidence="5" id="KW-0902">Two-component regulatory system</keyword>
<dbReference type="InterPro" id="IPR000014">
    <property type="entry name" value="PAS"/>
</dbReference>
<organism evidence="8 9">
    <name type="scientific">Clostridium sardiniense</name>
    <name type="common">Clostridium absonum</name>
    <dbReference type="NCBI Taxonomy" id="29369"/>
    <lineage>
        <taxon>Bacteria</taxon>
        <taxon>Bacillati</taxon>
        <taxon>Bacillota</taxon>
        <taxon>Clostridia</taxon>
        <taxon>Eubacteriales</taxon>
        <taxon>Clostridiaceae</taxon>
        <taxon>Clostridium</taxon>
    </lineage>
</organism>
<name>A0ABS7L1F2_CLOSR</name>
<keyword evidence="6" id="KW-0812">Transmembrane</keyword>
<dbReference type="PANTHER" id="PTHR43547:SF2">
    <property type="entry name" value="HYBRID SIGNAL TRANSDUCTION HISTIDINE KINASE C"/>
    <property type="match status" value="1"/>
</dbReference>
<dbReference type="Gene3D" id="3.30.565.10">
    <property type="entry name" value="Histidine kinase-like ATPase, C-terminal domain"/>
    <property type="match status" value="1"/>
</dbReference>
<evidence type="ECO:0000256" key="4">
    <source>
        <dbReference type="ARBA" id="ARBA00022777"/>
    </source>
</evidence>
<dbReference type="InterPro" id="IPR003661">
    <property type="entry name" value="HisK_dim/P_dom"/>
</dbReference>
<dbReference type="SMART" id="SM00387">
    <property type="entry name" value="HATPase_c"/>
    <property type="match status" value="1"/>
</dbReference>
<dbReference type="InterPro" id="IPR036890">
    <property type="entry name" value="HATPase_C_sf"/>
</dbReference>
<dbReference type="Pfam" id="PF02518">
    <property type="entry name" value="HATPase_c"/>
    <property type="match status" value="1"/>
</dbReference>
<evidence type="ECO:0000256" key="3">
    <source>
        <dbReference type="ARBA" id="ARBA00022553"/>
    </source>
</evidence>
<dbReference type="InterPro" id="IPR003594">
    <property type="entry name" value="HATPase_dom"/>
</dbReference>
<keyword evidence="3" id="KW-0597">Phosphoprotein</keyword>
<evidence type="ECO:0000313" key="8">
    <source>
        <dbReference type="EMBL" id="MBY0756572.1"/>
    </source>
</evidence>
<dbReference type="PROSITE" id="PS50109">
    <property type="entry name" value="HIS_KIN"/>
    <property type="match status" value="1"/>
</dbReference>
<evidence type="ECO:0000259" key="7">
    <source>
        <dbReference type="PROSITE" id="PS50109"/>
    </source>
</evidence>
<comment type="caution">
    <text evidence="8">The sequence shown here is derived from an EMBL/GenBank/DDBJ whole genome shotgun (WGS) entry which is preliminary data.</text>
</comment>
<dbReference type="EMBL" id="JAIKTU010000011">
    <property type="protein sequence ID" value="MBY0756572.1"/>
    <property type="molecule type" value="Genomic_DNA"/>
</dbReference>
<feature type="transmembrane region" description="Helical" evidence="6">
    <location>
        <begin position="64"/>
        <end position="85"/>
    </location>
</feature>
<dbReference type="InterPro" id="IPR004358">
    <property type="entry name" value="Sig_transdc_His_kin-like_C"/>
</dbReference>
<keyword evidence="4" id="KW-0808">Transferase</keyword>
<evidence type="ECO:0000256" key="6">
    <source>
        <dbReference type="SAM" id="Phobius"/>
    </source>
</evidence>
<feature type="transmembrane region" description="Helical" evidence="6">
    <location>
        <begin position="192"/>
        <end position="213"/>
    </location>
</feature>
<accession>A0ABS7L1F2</accession>
<feature type="domain" description="Histidine kinase" evidence="7">
    <location>
        <begin position="424"/>
        <end position="643"/>
    </location>
</feature>
<feature type="transmembrane region" description="Helical" evidence="6">
    <location>
        <begin position="12"/>
        <end position="30"/>
    </location>
</feature>
<feature type="transmembrane region" description="Helical" evidence="6">
    <location>
        <begin position="36"/>
        <end position="57"/>
    </location>
</feature>
<dbReference type="InterPro" id="IPR035965">
    <property type="entry name" value="PAS-like_dom_sf"/>
</dbReference>
<dbReference type="Gene3D" id="3.30.450.20">
    <property type="entry name" value="PAS domain"/>
    <property type="match status" value="1"/>
</dbReference>
<feature type="transmembrane region" description="Helical" evidence="6">
    <location>
        <begin position="131"/>
        <end position="150"/>
    </location>
</feature>
<dbReference type="SMART" id="SM00388">
    <property type="entry name" value="HisKA"/>
    <property type="match status" value="1"/>
</dbReference>